<comment type="caution">
    <text evidence="1">The sequence shown here is derived from an EMBL/GenBank/DDBJ whole genome shotgun (WGS) entry which is preliminary data.</text>
</comment>
<gene>
    <name evidence="1" type="ORF">TH5_01000</name>
</gene>
<reference evidence="1 2" key="1">
    <citation type="submission" date="2014-07" db="EMBL/GenBank/DDBJ databases">
        <title>Draft genome sequence of Thalassospira xianhensis P-4 (MCCC 1A02616).</title>
        <authorList>
            <person name="Lai Q."/>
            <person name="Shao Z."/>
        </authorList>
    </citation>
    <scope>NUCLEOTIDE SEQUENCE [LARGE SCALE GENOMIC DNA]</scope>
    <source>
        <strain evidence="1 2">MCCC 1A02616</strain>
    </source>
</reference>
<name>A0A367UKN1_9PROT</name>
<evidence type="ECO:0000313" key="1">
    <source>
        <dbReference type="EMBL" id="RCK07682.1"/>
    </source>
</evidence>
<keyword evidence="2" id="KW-1185">Reference proteome</keyword>
<dbReference type="AlphaFoldDB" id="A0A367UKN1"/>
<dbReference type="Proteomes" id="UP000252419">
    <property type="component" value="Unassembled WGS sequence"/>
</dbReference>
<proteinExistence type="predicted"/>
<protein>
    <submittedName>
        <fullName evidence="1">Uncharacterized protein</fullName>
    </submittedName>
</protein>
<dbReference type="EMBL" id="JPWA01000001">
    <property type="protein sequence ID" value="RCK07682.1"/>
    <property type="molecule type" value="Genomic_DNA"/>
</dbReference>
<organism evidence="1 2">
    <name type="scientific">Thalassospira xianhensis MCCC 1A02616</name>
    <dbReference type="NCBI Taxonomy" id="1177929"/>
    <lineage>
        <taxon>Bacteria</taxon>
        <taxon>Pseudomonadati</taxon>
        <taxon>Pseudomonadota</taxon>
        <taxon>Alphaproteobacteria</taxon>
        <taxon>Rhodospirillales</taxon>
        <taxon>Thalassospiraceae</taxon>
        <taxon>Thalassospira</taxon>
    </lineage>
</organism>
<evidence type="ECO:0000313" key="2">
    <source>
        <dbReference type="Proteomes" id="UP000252419"/>
    </source>
</evidence>
<accession>A0A367UKN1</accession>
<sequence length="106" mass="12122">MGQMREFNDVIITEDFPDGWQVEDRLDSGETLLVKVTSKAFPPKTCYCLRPRATSTEDWLPTARMIARGMEVEFAKQAEAHKAYIKSIEYKDPHDESYGKTDPGYA</sequence>